<dbReference type="GO" id="GO:0046654">
    <property type="term" value="P:tetrahydrofolate biosynthetic process"/>
    <property type="evidence" value="ECO:0007669"/>
    <property type="project" value="TreeGrafter"/>
</dbReference>
<dbReference type="SUPFAM" id="SSF53244">
    <property type="entry name" value="MurD-like peptide ligases, peptide-binding domain"/>
    <property type="match status" value="1"/>
</dbReference>
<comment type="similarity">
    <text evidence="5">In the C-terminal section; belongs to the DHPS family.</text>
</comment>
<dbReference type="GO" id="GO:0004156">
    <property type="term" value="F:dihydropteroate synthase activity"/>
    <property type="evidence" value="ECO:0007669"/>
    <property type="project" value="UniProtKB-EC"/>
</dbReference>
<reference evidence="21" key="1">
    <citation type="submission" date="2022-04" db="EMBL/GenBank/DDBJ databases">
        <title>Halocatena sp. nov., isolated from a salt lake.</title>
        <authorList>
            <person name="Cui H.-L."/>
        </authorList>
    </citation>
    <scope>NUCLEOTIDE SEQUENCE</scope>
    <source>
        <strain evidence="21">AD-1</strain>
        <plasmid evidence="21">unnamed2</plasmid>
    </source>
</reference>
<dbReference type="GO" id="GO:0046872">
    <property type="term" value="F:metal ion binding"/>
    <property type="evidence" value="ECO:0007669"/>
    <property type="project" value="UniProtKB-KW"/>
</dbReference>
<feature type="domain" description="Pterin-binding" evidence="20">
    <location>
        <begin position="539"/>
        <end position="789"/>
    </location>
</feature>
<dbReference type="InterPro" id="IPR004101">
    <property type="entry name" value="Mur_ligase_C"/>
</dbReference>
<dbReference type="Proteomes" id="UP000831768">
    <property type="component" value="Plasmid unnamed2"/>
</dbReference>
<keyword evidence="10" id="KW-0479">Metal-binding</keyword>
<dbReference type="RefSeq" id="WP_247995547.1">
    <property type="nucleotide sequence ID" value="NZ_CP096021.1"/>
</dbReference>
<proteinExistence type="inferred from homology"/>
<dbReference type="InterPro" id="IPR001645">
    <property type="entry name" value="Folylpolyglutamate_synth"/>
</dbReference>
<evidence type="ECO:0000256" key="9">
    <source>
        <dbReference type="ARBA" id="ARBA00022679"/>
    </source>
</evidence>
<dbReference type="NCBIfam" id="TIGR01499">
    <property type="entry name" value="folC"/>
    <property type="match status" value="1"/>
</dbReference>
<gene>
    <name evidence="21" type="primary">folP</name>
    <name evidence="21" type="ORF">MW046_16050</name>
</gene>
<evidence type="ECO:0000256" key="16">
    <source>
        <dbReference type="ARBA" id="ARBA00047493"/>
    </source>
</evidence>
<dbReference type="PANTHER" id="PTHR20941">
    <property type="entry name" value="FOLATE SYNTHESIS PROTEINS"/>
    <property type="match status" value="1"/>
</dbReference>
<dbReference type="EC" id="6.3.2.17" evidence="7"/>
<dbReference type="InterPro" id="IPR036565">
    <property type="entry name" value="Mur-like_cat_sf"/>
</dbReference>
<evidence type="ECO:0000256" key="17">
    <source>
        <dbReference type="ARBA" id="ARBA00057011"/>
    </source>
</evidence>
<comment type="similarity">
    <text evidence="18">In the N-terminal section; belongs to the folylpolyglutamate synthase family.</text>
</comment>
<dbReference type="GO" id="GO:0005524">
    <property type="term" value="F:ATP binding"/>
    <property type="evidence" value="ECO:0007669"/>
    <property type="project" value="UniProtKB-KW"/>
</dbReference>
<evidence type="ECO:0000313" key="22">
    <source>
        <dbReference type="Proteomes" id="UP000831768"/>
    </source>
</evidence>
<comment type="function">
    <text evidence="17">Can complement an H.volcanii mutant strain that is thymidine auxotroph because it lacks the two dihydrofolate reductase genes encoded by hdrA and hdrB.</text>
</comment>
<evidence type="ECO:0000259" key="20">
    <source>
        <dbReference type="PROSITE" id="PS50972"/>
    </source>
</evidence>
<keyword evidence="13" id="KW-0460">Magnesium</keyword>
<dbReference type="InterPro" id="IPR045031">
    <property type="entry name" value="DHP_synth-like"/>
</dbReference>
<dbReference type="InterPro" id="IPR006390">
    <property type="entry name" value="DHP_synth_dom"/>
</dbReference>
<dbReference type="InterPro" id="IPR011005">
    <property type="entry name" value="Dihydropteroate_synth-like_sf"/>
</dbReference>
<dbReference type="InterPro" id="IPR036615">
    <property type="entry name" value="Mur_ligase_C_dom_sf"/>
</dbReference>
<geneLocation type="plasmid" evidence="21 22">
    <name>unnamed2</name>
</geneLocation>
<dbReference type="PANTHER" id="PTHR20941:SF1">
    <property type="entry name" value="FOLIC ACID SYNTHESIS PROTEIN FOL1"/>
    <property type="match status" value="1"/>
</dbReference>
<comment type="catalytic activity">
    <reaction evidence="1">
        <text>(7,8-dihydropterin-6-yl)methyl diphosphate + 4-aminobenzoate = 7,8-dihydropteroate + diphosphate</text>
        <dbReference type="Rhea" id="RHEA:19949"/>
        <dbReference type="ChEBI" id="CHEBI:17836"/>
        <dbReference type="ChEBI" id="CHEBI:17839"/>
        <dbReference type="ChEBI" id="CHEBI:33019"/>
        <dbReference type="ChEBI" id="CHEBI:72950"/>
        <dbReference type="EC" id="2.5.1.15"/>
    </reaction>
</comment>
<dbReference type="AlphaFoldDB" id="A0A8U0AAB7"/>
<dbReference type="PROSITE" id="PS00793">
    <property type="entry name" value="DHPS_2"/>
    <property type="match status" value="1"/>
</dbReference>
<dbReference type="Gene3D" id="3.40.1190.10">
    <property type="entry name" value="Mur-like, catalytic domain"/>
    <property type="match status" value="1"/>
</dbReference>
<dbReference type="CDD" id="cd00739">
    <property type="entry name" value="DHPS"/>
    <property type="match status" value="1"/>
</dbReference>
<evidence type="ECO:0000256" key="18">
    <source>
        <dbReference type="ARBA" id="ARBA00060901"/>
    </source>
</evidence>
<dbReference type="EC" id="2.5.1.15" evidence="6"/>
<keyword evidence="22" id="KW-1185">Reference proteome</keyword>
<dbReference type="PROSITE" id="PS50972">
    <property type="entry name" value="PTERIN_BINDING"/>
    <property type="match status" value="1"/>
</dbReference>
<dbReference type="FunFam" id="3.40.1190.10:FF:000011">
    <property type="entry name" value="Folylpolyglutamate synthase/dihydrofolate synthase"/>
    <property type="match status" value="1"/>
</dbReference>
<evidence type="ECO:0000256" key="4">
    <source>
        <dbReference type="ARBA" id="ARBA00005150"/>
    </source>
</evidence>
<evidence type="ECO:0000256" key="15">
    <source>
        <dbReference type="ARBA" id="ARBA00023268"/>
    </source>
</evidence>
<comment type="cofactor">
    <cofactor evidence="2">
        <name>Mg(2+)</name>
        <dbReference type="ChEBI" id="CHEBI:18420"/>
    </cofactor>
</comment>
<comment type="pathway">
    <text evidence="3">Cofactor biosynthesis; tetrahydrofolate biosynthesis; 7,8-dihydrofolate from 2-amino-4-hydroxy-6-hydroxymethyl-7,8-dihydropteridine diphosphate and 4-aminobenzoate: step 1/2.</text>
</comment>
<dbReference type="Pfam" id="PF00809">
    <property type="entry name" value="Pterin_bind"/>
    <property type="match status" value="1"/>
</dbReference>
<evidence type="ECO:0000256" key="8">
    <source>
        <dbReference type="ARBA" id="ARBA00022598"/>
    </source>
</evidence>
<evidence type="ECO:0000256" key="19">
    <source>
        <dbReference type="ARBA" id="ARBA00068433"/>
    </source>
</evidence>
<name>A0A8U0AAB7_9EURY</name>
<dbReference type="PROSITE" id="PS00792">
    <property type="entry name" value="DHPS_1"/>
    <property type="match status" value="1"/>
</dbReference>
<organism evidence="21 22">
    <name type="scientific">Halocatena salina</name>
    <dbReference type="NCBI Taxonomy" id="2934340"/>
    <lineage>
        <taxon>Archaea</taxon>
        <taxon>Methanobacteriati</taxon>
        <taxon>Methanobacteriota</taxon>
        <taxon>Stenosarchaea group</taxon>
        <taxon>Halobacteria</taxon>
        <taxon>Halobacteriales</taxon>
        <taxon>Natronomonadaceae</taxon>
        <taxon>Halocatena</taxon>
    </lineage>
</organism>
<dbReference type="InterPro" id="IPR013221">
    <property type="entry name" value="Mur_ligase_cen"/>
</dbReference>
<dbReference type="EMBL" id="CP096021">
    <property type="protein sequence ID" value="UPM44893.1"/>
    <property type="molecule type" value="Genomic_DNA"/>
</dbReference>
<evidence type="ECO:0000256" key="5">
    <source>
        <dbReference type="ARBA" id="ARBA00009951"/>
    </source>
</evidence>
<evidence type="ECO:0000313" key="21">
    <source>
        <dbReference type="EMBL" id="UPM44893.1"/>
    </source>
</evidence>
<dbReference type="GO" id="GO:0004326">
    <property type="term" value="F:tetrahydrofolylpolyglutamate synthase activity"/>
    <property type="evidence" value="ECO:0007669"/>
    <property type="project" value="UniProtKB-EC"/>
</dbReference>
<evidence type="ECO:0000256" key="11">
    <source>
        <dbReference type="ARBA" id="ARBA00022741"/>
    </source>
</evidence>
<dbReference type="KEGG" id="haad:MW046_16050"/>
<evidence type="ECO:0000256" key="7">
    <source>
        <dbReference type="ARBA" id="ARBA00013025"/>
    </source>
</evidence>
<dbReference type="NCBIfam" id="TIGR01496">
    <property type="entry name" value="DHPS"/>
    <property type="match status" value="1"/>
</dbReference>
<dbReference type="SUPFAM" id="SSF53623">
    <property type="entry name" value="MurD-like peptide ligases, catalytic domain"/>
    <property type="match status" value="1"/>
</dbReference>
<sequence>MGYQESVVYLESLQRLRPKLGTETTRRMLSALGRPHTGIDCVQIAGSNGKGSTARMLEQILREAGLDVGVYTSPALTDLRDQIRVNGRKIPKERVQSFVNDIDPCIERLRAEDDIPTYFEVLTTLAIHHFDVEDVDVAILEVGIGGRYDATSAVDPVASAVTSVSLEHTDLLGDTVEAIARDKAQVAPAGAPLVTGADGSALRAIREETDVITVGAEAGDIYAEETGMASMVESSVSIRAVDWSVETNLPLLGQHQATNAGIAATLARQLASVDADTIASGLRGAHWPGRFEIMSTAPLTVLDGSHNPDACSKLATLVERYEFDDLHLVFGAMADKDYATMRSELPAADSVYLCEPAVDRAEAVETLASTFIGHAEDINCSGSVLEATDRALSAAGENDCVLVTGSLYVVAEARDRWTSLLTPKRTDEPMAVPVDSEAHTVTRIQASTDHRTFKTQLRTEQADFVTEALRSAGGSAQTLNEEASDKRVSILLSGLVPQFHELISRIDGAGLGLSHLSEQLERAFDTNPHTDQYPWGDETALIGILNVTPDSFHDGGEYTDVEAAVRRARSMVGAGADIIDIGGESTRPGADPVSAQEEIERVVPVIEELADLNATLSIDTRKATVADVALEAGADIVNDVSGLEDPEMRFVAADHDASLVIMHSLSTPVEPGQTALYDDVVEDVIDELAEQVLLAERAGLDREQIIVDPGCGFGKDPAECFELIGRLKEFQSLGCPVMVGHSQKSMFEHVGCQHGDRLSPTLAMTTLAAERGADIIRVHDVPENAATIRTVEATRAHD</sequence>
<keyword evidence="9 21" id="KW-0808">Transferase</keyword>
<accession>A0A8U0AAB7</accession>
<dbReference type="Gene3D" id="3.20.20.20">
    <property type="entry name" value="Dihydropteroate synthase-like"/>
    <property type="match status" value="1"/>
</dbReference>
<keyword evidence="14" id="KW-0289">Folate biosynthesis</keyword>
<evidence type="ECO:0000256" key="12">
    <source>
        <dbReference type="ARBA" id="ARBA00022840"/>
    </source>
</evidence>
<keyword evidence="15" id="KW-0511">Multifunctional enzyme</keyword>
<keyword evidence="8" id="KW-0436">Ligase</keyword>
<evidence type="ECO:0000256" key="3">
    <source>
        <dbReference type="ARBA" id="ARBA00004763"/>
    </source>
</evidence>
<dbReference type="GO" id="GO:0046656">
    <property type="term" value="P:folic acid biosynthetic process"/>
    <property type="evidence" value="ECO:0007669"/>
    <property type="project" value="UniProtKB-KW"/>
</dbReference>
<dbReference type="Pfam" id="PF02875">
    <property type="entry name" value="Mur_ligase_C"/>
    <property type="match status" value="1"/>
</dbReference>
<comment type="pathway">
    <text evidence="4">Cofactor biosynthesis; tetrahydrofolylpolyglutamate biosynthesis.</text>
</comment>
<evidence type="ECO:0000256" key="6">
    <source>
        <dbReference type="ARBA" id="ARBA00012458"/>
    </source>
</evidence>
<evidence type="ECO:0000256" key="14">
    <source>
        <dbReference type="ARBA" id="ARBA00022909"/>
    </source>
</evidence>
<dbReference type="GeneID" id="71929591"/>
<dbReference type="SUPFAM" id="SSF51717">
    <property type="entry name" value="Dihydropteroate synthetase-like"/>
    <property type="match status" value="1"/>
</dbReference>
<dbReference type="Gene3D" id="3.90.190.20">
    <property type="entry name" value="Mur ligase, C-terminal domain"/>
    <property type="match status" value="1"/>
</dbReference>
<evidence type="ECO:0000256" key="1">
    <source>
        <dbReference type="ARBA" id="ARBA00000012"/>
    </source>
</evidence>
<dbReference type="Pfam" id="PF08245">
    <property type="entry name" value="Mur_ligase_M"/>
    <property type="match status" value="1"/>
</dbReference>
<comment type="catalytic activity">
    <reaction evidence="16">
        <text>(6S)-5,6,7,8-tetrahydrofolyl-(gamma-L-Glu)(n) + L-glutamate + ATP = (6S)-5,6,7,8-tetrahydrofolyl-(gamma-L-Glu)(n+1) + ADP + phosphate + H(+)</text>
        <dbReference type="Rhea" id="RHEA:10580"/>
        <dbReference type="Rhea" id="RHEA-COMP:14738"/>
        <dbReference type="Rhea" id="RHEA-COMP:14740"/>
        <dbReference type="ChEBI" id="CHEBI:15378"/>
        <dbReference type="ChEBI" id="CHEBI:29985"/>
        <dbReference type="ChEBI" id="CHEBI:30616"/>
        <dbReference type="ChEBI" id="CHEBI:43474"/>
        <dbReference type="ChEBI" id="CHEBI:141005"/>
        <dbReference type="ChEBI" id="CHEBI:456216"/>
        <dbReference type="EC" id="6.3.2.17"/>
    </reaction>
</comment>
<keyword evidence="11" id="KW-0547">Nucleotide-binding</keyword>
<keyword evidence="12" id="KW-0067">ATP-binding</keyword>
<evidence type="ECO:0000256" key="10">
    <source>
        <dbReference type="ARBA" id="ARBA00022723"/>
    </source>
</evidence>
<dbReference type="InterPro" id="IPR000489">
    <property type="entry name" value="Pterin-binding_dom"/>
</dbReference>
<keyword evidence="21" id="KW-0614">Plasmid</keyword>
<evidence type="ECO:0000256" key="13">
    <source>
        <dbReference type="ARBA" id="ARBA00022842"/>
    </source>
</evidence>
<evidence type="ECO:0000256" key="2">
    <source>
        <dbReference type="ARBA" id="ARBA00001946"/>
    </source>
</evidence>
<protein>
    <recommendedName>
        <fullName evidence="19">Probable bifunctional folylpolyglutamate synthase/dihydropteroate synthase</fullName>
        <ecNumber evidence="6">2.5.1.15</ecNumber>
        <ecNumber evidence="7">6.3.2.17</ecNumber>
    </recommendedName>
</protein>